<dbReference type="Gene3D" id="2.30.60.10">
    <property type="entry name" value="Cyanovirin-N"/>
    <property type="match status" value="1"/>
</dbReference>
<protein>
    <recommendedName>
        <fullName evidence="2">Cyanovirin-N domain-containing protein</fullName>
    </recommendedName>
</protein>
<gene>
    <name evidence="3" type="ORF">QBC46DRAFT_384078</name>
</gene>
<keyword evidence="4" id="KW-1185">Reference proteome</keyword>
<evidence type="ECO:0000259" key="2">
    <source>
        <dbReference type="Pfam" id="PF08881"/>
    </source>
</evidence>
<feature type="chain" id="PRO_5043049555" description="Cyanovirin-N domain-containing protein" evidence="1">
    <location>
        <begin position="18"/>
        <end position="155"/>
    </location>
</feature>
<dbReference type="Proteomes" id="UP001303473">
    <property type="component" value="Unassembled WGS sequence"/>
</dbReference>
<evidence type="ECO:0000256" key="1">
    <source>
        <dbReference type="SAM" id="SignalP"/>
    </source>
</evidence>
<evidence type="ECO:0000313" key="4">
    <source>
        <dbReference type="Proteomes" id="UP001303473"/>
    </source>
</evidence>
<dbReference type="SUPFAM" id="SSF51322">
    <property type="entry name" value="Cyanovirin-N"/>
    <property type="match status" value="1"/>
</dbReference>
<reference evidence="4" key="1">
    <citation type="journal article" date="2023" name="Mol. Phylogenet. Evol.">
        <title>Genome-scale phylogeny and comparative genomics of the fungal order Sordariales.</title>
        <authorList>
            <person name="Hensen N."/>
            <person name="Bonometti L."/>
            <person name="Westerberg I."/>
            <person name="Brannstrom I.O."/>
            <person name="Guillou S."/>
            <person name="Cros-Aarteil S."/>
            <person name="Calhoun S."/>
            <person name="Haridas S."/>
            <person name="Kuo A."/>
            <person name="Mondo S."/>
            <person name="Pangilinan J."/>
            <person name="Riley R."/>
            <person name="LaButti K."/>
            <person name="Andreopoulos B."/>
            <person name="Lipzen A."/>
            <person name="Chen C."/>
            <person name="Yan M."/>
            <person name="Daum C."/>
            <person name="Ng V."/>
            <person name="Clum A."/>
            <person name="Steindorff A."/>
            <person name="Ohm R.A."/>
            <person name="Martin F."/>
            <person name="Silar P."/>
            <person name="Natvig D.O."/>
            <person name="Lalanne C."/>
            <person name="Gautier V."/>
            <person name="Ament-Velasquez S.L."/>
            <person name="Kruys A."/>
            <person name="Hutchinson M.I."/>
            <person name="Powell A.J."/>
            <person name="Barry K."/>
            <person name="Miller A.N."/>
            <person name="Grigoriev I.V."/>
            <person name="Debuchy R."/>
            <person name="Gladieux P."/>
            <person name="Hiltunen Thoren M."/>
            <person name="Johannesson H."/>
        </authorList>
    </citation>
    <scope>NUCLEOTIDE SEQUENCE [LARGE SCALE GENOMIC DNA]</scope>
    <source>
        <strain evidence="4">CBS 340.73</strain>
    </source>
</reference>
<keyword evidence="1" id="KW-0732">Signal</keyword>
<dbReference type="EMBL" id="MU853790">
    <property type="protein sequence ID" value="KAK3940897.1"/>
    <property type="molecule type" value="Genomic_DNA"/>
</dbReference>
<proteinExistence type="predicted"/>
<name>A0AAN6N820_9PEZI</name>
<evidence type="ECO:0000313" key="3">
    <source>
        <dbReference type="EMBL" id="KAK3940897.1"/>
    </source>
</evidence>
<organism evidence="3 4">
    <name type="scientific">Diplogelasinospora grovesii</name>
    <dbReference type="NCBI Taxonomy" id="303347"/>
    <lineage>
        <taxon>Eukaryota</taxon>
        <taxon>Fungi</taxon>
        <taxon>Dikarya</taxon>
        <taxon>Ascomycota</taxon>
        <taxon>Pezizomycotina</taxon>
        <taxon>Sordariomycetes</taxon>
        <taxon>Sordariomycetidae</taxon>
        <taxon>Sordariales</taxon>
        <taxon>Diplogelasinosporaceae</taxon>
        <taxon>Diplogelasinospora</taxon>
    </lineage>
</organism>
<dbReference type="InterPro" id="IPR036673">
    <property type="entry name" value="Cyanovirin-N_sf"/>
</dbReference>
<accession>A0AAN6N820</accession>
<dbReference type="AlphaFoldDB" id="A0AAN6N820"/>
<comment type="caution">
    <text evidence="3">The sequence shown here is derived from an EMBL/GenBank/DDBJ whole genome shotgun (WGS) entry which is preliminary data.</text>
</comment>
<sequence>MHISTLLPFFLCALAAAHPDTYYSNFTQTCENITLVGTSSLVALCNANLTDQNQTPRPNRLDLNQCVGLEQNTGTLEFAVNGKFTTGCIDCYVMPINNTATTQTHNSSTAFTCACLPYQGYLGQDNHPLETTLNLDEGIGNFNGVLKCIGGFTGS</sequence>
<feature type="domain" description="Cyanovirin-N" evidence="2">
    <location>
        <begin position="26"/>
        <end position="147"/>
    </location>
</feature>
<feature type="signal peptide" evidence="1">
    <location>
        <begin position="1"/>
        <end position="17"/>
    </location>
</feature>
<dbReference type="Pfam" id="PF08881">
    <property type="entry name" value="CVNH"/>
    <property type="match status" value="1"/>
</dbReference>
<dbReference type="InterPro" id="IPR011058">
    <property type="entry name" value="Cyanovirin-N"/>
</dbReference>